<evidence type="ECO:0000313" key="3">
    <source>
        <dbReference type="Proteomes" id="UP000032430"/>
    </source>
</evidence>
<organism evidence="2 3">
    <name type="scientific">Legionella fallonii LLAP-10</name>
    <dbReference type="NCBI Taxonomy" id="1212491"/>
    <lineage>
        <taxon>Bacteria</taxon>
        <taxon>Pseudomonadati</taxon>
        <taxon>Pseudomonadota</taxon>
        <taxon>Gammaproteobacteria</taxon>
        <taxon>Legionellales</taxon>
        <taxon>Legionellaceae</taxon>
        <taxon>Legionella</taxon>
    </lineage>
</organism>
<name>A0A098G8T4_9GAMM</name>
<dbReference type="PANTHER" id="PTHR36505:SF1">
    <property type="entry name" value="BLR1072 PROTEIN"/>
    <property type="match status" value="1"/>
</dbReference>
<keyword evidence="3" id="KW-1185">Reference proteome</keyword>
<dbReference type="Pfam" id="PF05239">
    <property type="entry name" value="PRC"/>
    <property type="match status" value="1"/>
</dbReference>
<dbReference type="OrthoDB" id="286778at2"/>
<dbReference type="EMBL" id="LN614827">
    <property type="protein sequence ID" value="CEG58409.1"/>
    <property type="molecule type" value="Genomic_DNA"/>
</dbReference>
<protein>
    <recommendedName>
        <fullName evidence="1">PRC-barrel domain-containing protein</fullName>
    </recommendedName>
</protein>
<proteinExistence type="predicted"/>
<evidence type="ECO:0000313" key="2">
    <source>
        <dbReference type="EMBL" id="CEG58409.1"/>
    </source>
</evidence>
<gene>
    <name evidence="2" type="ORF">LFA_3063</name>
</gene>
<dbReference type="InterPro" id="IPR011033">
    <property type="entry name" value="PRC_barrel-like_sf"/>
</dbReference>
<dbReference type="SUPFAM" id="SSF50346">
    <property type="entry name" value="PRC-barrel domain"/>
    <property type="match status" value="1"/>
</dbReference>
<dbReference type="RefSeq" id="WP_045096730.1">
    <property type="nucleotide sequence ID" value="NZ_LN614827.1"/>
</dbReference>
<dbReference type="HOGENOM" id="CLU_108884_1_1_6"/>
<dbReference type="PANTHER" id="PTHR36505">
    <property type="entry name" value="BLR1072 PROTEIN"/>
    <property type="match status" value="1"/>
</dbReference>
<dbReference type="Gene3D" id="2.30.30.240">
    <property type="entry name" value="PRC-barrel domain"/>
    <property type="match status" value="1"/>
</dbReference>
<dbReference type="InterPro" id="IPR027275">
    <property type="entry name" value="PRC-brl_dom"/>
</dbReference>
<dbReference type="Proteomes" id="UP000032430">
    <property type="component" value="Chromosome I"/>
</dbReference>
<dbReference type="KEGG" id="lfa:LFA_3063"/>
<accession>A0A098G8T4</accession>
<evidence type="ECO:0000259" key="1">
    <source>
        <dbReference type="Pfam" id="PF05239"/>
    </source>
</evidence>
<reference evidence="3" key="1">
    <citation type="submission" date="2014-09" db="EMBL/GenBank/DDBJ databases">
        <authorList>
            <person name="Gomez-Valero L."/>
        </authorList>
    </citation>
    <scope>NUCLEOTIDE SEQUENCE [LARGE SCALE GENOMIC DNA]</scope>
    <source>
        <strain evidence="3">ATCC700992</strain>
    </source>
</reference>
<dbReference type="AlphaFoldDB" id="A0A098G8T4"/>
<feature type="domain" description="PRC-barrel" evidence="1">
    <location>
        <begin position="11"/>
        <end position="81"/>
    </location>
</feature>
<sequence>MENRGIVKSGEITGAKVINSDHEKLGEIAEVVIDKQSGRVNYLVLDFGGFLGFGNKFFAVPWNLFLYNNQDDCFVLNVDKQRLKDAPGFDKDHWPDFSAAEFTTTISGFYSGDKL</sequence>